<dbReference type="PRINTS" id="PR00069">
    <property type="entry name" value="ALDKETRDTASE"/>
</dbReference>
<evidence type="ECO:0000256" key="4">
    <source>
        <dbReference type="ARBA" id="ARBA00049445"/>
    </source>
</evidence>
<dbReference type="EMBL" id="CAADJE010000038">
    <property type="protein sequence ID" value="VFS90646.1"/>
    <property type="molecule type" value="Genomic_DNA"/>
</dbReference>
<evidence type="ECO:0000259" key="8">
    <source>
        <dbReference type="Pfam" id="PF00248"/>
    </source>
</evidence>
<evidence type="ECO:0000256" key="3">
    <source>
        <dbReference type="ARBA" id="ARBA00023002"/>
    </source>
</evidence>
<dbReference type="RefSeq" id="WP_032695352.1">
    <property type="nucleotide sequence ID" value="NZ_ABZSJN020000440.1"/>
</dbReference>
<accession>A0A2X2EIW3</accession>
<proteinExistence type="inferred from homology"/>
<dbReference type="PANTHER" id="PTHR43827:SF3">
    <property type="entry name" value="NADP-DEPENDENT OXIDOREDUCTASE DOMAIN-CONTAINING PROTEIN"/>
    <property type="match status" value="1"/>
</dbReference>
<dbReference type="InterPro" id="IPR018170">
    <property type="entry name" value="Aldo/ket_reductase_CS"/>
</dbReference>
<dbReference type="InterPro" id="IPR036812">
    <property type="entry name" value="NAD(P)_OxRdtase_dom_sf"/>
</dbReference>
<reference evidence="9" key="4">
    <citation type="submission" date="2020-11" db="EMBL/GenBank/DDBJ databases">
        <authorList>
            <consortium name="NCBI Pathogen Detection Project"/>
        </authorList>
    </citation>
    <scope>NUCLEOTIDE SEQUENCE</scope>
    <source>
        <strain evidence="9">MISC063</strain>
    </source>
</reference>
<comment type="similarity">
    <text evidence="1">Belongs to the aldo/keto reductase family.</text>
</comment>
<dbReference type="Proteomes" id="UP000345637">
    <property type="component" value="Unassembled WGS sequence"/>
</dbReference>
<sequence length="261" mass="29447">MNILYRPEFIRGFGTYKLRAERLMTALEQALNVGYRAIDTAQMYENEREIGQVLRHHPVARSELCITTKVLPANYPADRFMASVAQSLAALNVEQVDVLLLHSPPKQDFSATLRLLEQAQRQGLTQCIGLSNFSPQQMVRAREVIATPLVVNQVEFHPLLDQSDLLLAAVATQIPLSSYCSIARGEVLKYGLIHRLAEYYARTPAQIILRWILQSGVQSNTMSSDPQRIAENFAILDFTLSHIHMQQIAELKSANYRVVTL</sequence>
<reference evidence="9" key="1">
    <citation type="journal article" date="2018" name="Genome Biol.">
        <title>SKESA: strategic k-mer extension for scrupulous assemblies.</title>
        <authorList>
            <person name="Souvorov A."/>
            <person name="Agarwala R."/>
            <person name="Lipman D.J."/>
        </authorList>
    </citation>
    <scope>NUCLEOTIDE SEQUENCE</scope>
    <source>
        <strain evidence="9">MISC063</strain>
    </source>
</reference>
<dbReference type="KEGG" id="rpln:B1209_08645"/>
<dbReference type="Pfam" id="PF00248">
    <property type="entry name" value="Aldo_ket_red"/>
    <property type="match status" value="1"/>
</dbReference>
<dbReference type="PROSITE" id="PS00062">
    <property type="entry name" value="ALDOKETO_REDUCTASE_2"/>
    <property type="match status" value="1"/>
</dbReference>
<evidence type="ECO:0000313" key="12">
    <source>
        <dbReference type="Proteomes" id="UP000288843"/>
    </source>
</evidence>
<evidence type="ECO:0000256" key="5">
    <source>
        <dbReference type="PIRSR" id="PIRSR000097-1"/>
    </source>
</evidence>
<dbReference type="InterPro" id="IPR023210">
    <property type="entry name" value="NADP_OxRdtase_dom"/>
</dbReference>
<dbReference type="EC" id="1.1.1.274" evidence="11"/>
<feature type="active site" description="Proton donor" evidence="5">
    <location>
        <position position="44"/>
    </location>
</feature>
<dbReference type="Proteomes" id="UP000288843">
    <property type="component" value="Unassembled WGS sequence"/>
</dbReference>
<feature type="binding site" evidence="6">
    <location>
        <position position="102"/>
    </location>
    <ligand>
        <name>substrate</name>
    </ligand>
</feature>
<protein>
    <submittedName>
        <fullName evidence="11">2,5-diketo-D-gluconic acid reductase A</fullName>
        <ecNumber evidence="11">1.1.1.274</ecNumber>
    </submittedName>
    <submittedName>
        <fullName evidence="9">Aldo/keto reductase</fullName>
    </submittedName>
</protein>
<dbReference type="PANTHER" id="PTHR43827">
    <property type="entry name" value="2,5-DIKETO-D-GLUCONIC ACID REDUCTASE"/>
    <property type="match status" value="1"/>
</dbReference>
<dbReference type="PIRSF" id="PIRSF000097">
    <property type="entry name" value="AKR"/>
    <property type="match status" value="1"/>
</dbReference>
<name>A0A2X2EIW3_RAOPL</name>
<dbReference type="InterPro" id="IPR020471">
    <property type="entry name" value="AKR"/>
</dbReference>
<dbReference type="EMBL" id="DACSEA010000022">
    <property type="protein sequence ID" value="HAT1607878.1"/>
    <property type="molecule type" value="Genomic_DNA"/>
</dbReference>
<reference evidence="10 12" key="2">
    <citation type="submission" date="2018-06" db="EMBL/GenBank/DDBJ databases">
        <title>Carbapenemase-producing Enterobacteriaceae present in wastewater treatment plant effluent and nearby surface waters in the US.</title>
        <authorList>
            <person name="Mathys D.A."/>
            <person name="Mollenkopf D.F."/>
            <person name="Feicht S.M."/>
            <person name="Adams R.J."/>
            <person name="Albers A.L."/>
            <person name="Stuever D.M."/>
            <person name="Daniels J.B."/>
            <person name="Wittum T.E."/>
        </authorList>
    </citation>
    <scope>NUCLEOTIDE SEQUENCE [LARGE SCALE GENOMIC DNA]</scope>
    <source>
        <strain evidence="10 12">GEO_47_Down_B</strain>
    </source>
</reference>
<dbReference type="AlphaFoldDB" id="A0A2X2EIW3"/>
<evidence type="ECO:0000256" key="6">
    <source>
        <dbReference type="PIRSR" id="PIRSR000097-2"/>
    </source>
</evidence>
<dbReference type="PROSITE" id="PS00798">
    <property type="entry name" value="ALDOKETO_REDUCTASE_1"/>
    <property type="match status" value="1"/>
</dbReference>
<comment type="catalytic activity">
    <reaction evidence="4">
        <text>hydroxyacetone + NADP(+) = methylglyoxal + NADPH + H(+)</text>
        <dbReference type="Rhea" id="RHEA:27986"/>
        <dbReference type="ChEBI" id="CHEBI:15378"/>
        <dbReference type="ChEBI" id="CHEBI:17158"/>
        <dbReference type="ChEBI" id="CHEBI:27957"/>
        <dbReference type="ChEBI" id="CHEBI:57783"/>
        <dbReference type="ChEBI" id="CHEBI:58349"/>
    </reaction>
</comment>
<gene>
    <name evidence="11" type="primary">dkgA_2</name>
    <name evidence="10" type="ORF">DN603_19620</name>
    <name evidence="9" type="ORF">I8Y23_004234</name>
    <name evidence="11" type="ORF">NCTC12998_07009</name>
</gene>
<evidence type="ECO:0000313" key="9">
    <source>
        <dbReference type="EMBL" id="HAT1607878.1"/>
    </source>
</evidence>
<dbReference type="Proteomes" id="UP000864422">
    <property type="component" value="Unassembled WGS sequence"/>
</dbReference>
<dbReference type="Gene3D" id="3.20.20.100">
    <property type="entry name" value="NADP-dependent oxidoreductase domain"/>
    <property type="match status" value="1"/>
</dbReference>
<keyword evidence="3 11" id="KW-0560">Oxidoreductase</keyword>
<evidence type="ECO:0000256" key="1">
    <source>
        <dbReference type="ARBA" id="ARBA00007905"/>
    </source>
</evidence>
<evidence type="ECO:0000313" key="11">
    <source>
        <dbReference type="EMBL" id="VFS90646.1"/>
    </source>
</evidence>
<evidence type="ECO:0000313" key="13">
    <source>
        <dbReference type="Proteomes" id="UP000345637"/>
    </source>
</evidence>
<feature type="domain" description="NADP-dependent oxidoreductase" evidence="8">
    <location>
        <begin position="19"/>
        <end position="251"/>
    </location>
</feature>
<keyword evidence="2" id="KW-0521">NADP</keyword>
<evidence type="ECO:0000256" key="2">
    <source>
        <dbReference type="ARBA" id="ARBA00022857"/>
    </source>
</evidence>
<dbReference type="SUPFAM" id="SSF51430">
    <property type="entry name" value="NAD(P)-linked oxidoreductase"/>
    <property type="match status" value="1"/>
</dbReference>
<dbReference type="EMBL" id="QKOX01000022">
    <property type="protein sequence ID" value="RWT20164.1"/>
    <property type="molecule type" value="Genomic_DNA"/>
</dbReference>
<reference evidence="11 13" key="3">
    <citation type="submission" date="2019-03" db="EMBL/GenBank/DDBJ databases">
        <authorList>
            <consortium name="Pathogen Informatics"/>
        </authorList>
    </citation>
    <scope>NUCLEOTIDE SEQUENCE [LARGE SCALE GENOMIC DNA]</scope>
    <source>
        <strain evidence="11 13">NCTC12998</strain>
    </source>
</reference>
<feature type="site" description="Lowers pKa of active site Tyr" evidence="7">
    <location>
        <position position="69"/>
    </location>
</feature>
<organism evidence="11 13">
    <name type="scientific">Raoultella planticola</name>
    <name type="common">Klebsiella planticola</name>
    <dbReference type="NCBI Taxonomy" id="575"/>
    <lineage>
        <taxon>Bacteria</taxon>
        <taxon>Pseudomonadati</taxon>
        <taxon>Pseudomonadota</taxon>
        <taxon>Gammaproteobacteria</taxon>
        <taxon>Enterobacterales</taxon>
        <taxon>Enterobacteriaceae</taxon>
        <taxon>Klebsiella/Raoultella group</taxon>
        <taxon>Raoultella</taxon>
    </lineage>
</organism>
<evidence type="ECO:0000313" key="10">
    <source>
        <dbReference type="EMBL" id="RWT20164.1"/>
    </source>
</evidence>
<evidence type="ECO:0000256" key="7">
    <source>
        <dbReference type="PIRSR" id="PIRSR000097-3"/>
    </source>
</evidence>
<dbReference type="GO" id="GO:0050580">
    <property type="term" value="F:2,5-didehydrogluconate reductase activity"/>
    <property type="evidence" value="ECO:0007669"/>
    <property type="project" value="UniProtKB-EC"/>
</dbReference>